<dbReference type="EMBL" id="SRMA01026928">
    <property type="protein sequence ID" value="TRY65347.1"/>
    <property type="molecule type" value="Genomic_DNA"/>
</dbReference>
<dbReference type="STRING" id="623744.A0A553NIV4"/>
<evidence type="ECO:0000256" key="1">
    <source>
        <dbReference type="SAM" id="MobiDB-lite"/>
    </source>
</evidence>
<dbReference type="InterPro" id="IPR000299">
    <property type="entry name" value="FERM_domain"/>
</dbReference>
<feature type="domain" description="PDZ" evidence="3">
    <location>
        <begin position="64"/>
        <end position="126"/>
    </location>
</feature>
<dbReference type="Pfam" id="PF00595">
    <property type="entry name" value="PDZ"/>
    <property type="match status" value="1"/>
</dbReference>
<accession>A0A553NIV4</accession>
<evidence type="ECO:0000313" key="4">
    <source>
        <dbReference type="EMBL" id="TRY65347.1"/>
    </source>
</evidence>
<reference evidence="4 5" key="1">
    <citation type="journal article" date="2019" name="Sci. Data">
        <title>Hybrid genome assembly and annotation of Danionella translucida.</title>
        <authorList>
            <person name="Kadobianskyi M."/>
            <person name="Schulze L."/>
            <person name="Schuelke M."/>
            <person name="Judkewitz B."/>
        </authorList>
    </citation>
    <scope>NUCLEOTIDE SEQUENCE [LARGE SCALE GENOMIC DNA]</scope>
    <source>
        <strain evidence="4 5">Bolton</strain>
    </source>
</reference>
<dbReference type="PANTHER" id="PTHR46221">
    <property type="entry name" value="FERM AND PDZ DOMAIN-CONTAINING PROTEIN FAMILY MEMBER"/>
    <property type="match status" value="1"/>
</dbReference>
<comment type="caution">
    <text evidence="4">The sequence shown here is derived from an EMBL/GenBank/DDBJ whole genome shotgun (WGS) entry which is preliminary data.</text>
</comment>
<dbReference type="PANTHER" id="PTHR46221:SF2">
    <property type="entry name" value="FERM AND PDZ DOMAIN-CONTAINING PROTEIN 1"/>
    <property type="match status" value="1"/>
</dbReference>
<dbReference type="InterPro" id="IPR035963">
    <property type="entry name" value="FERM_2"/>
</dbReference>
<feature type="domain" description="FERM" evidence="2">
    <location>
        <begin position="125"/>
        <end position="575"/>
    </location>
</feature>
<dbReference type="InterPro" id="IPR014352">
    <property type="entry name" value="FERM/acyl-CoA-bd_prot_sf"/>
</dbReference>
<evidence type="ECO:0000313" key="5">
    <source>
        <dbReference type="Proteomes" id="UP000316079"/>
    </source>
</evidence>
<name>A0A553NIV4_9TELE</name>
<evidence type="ECO:0000259" key="3">
    <source>
        <dbReference type="PROSITE" id="PS50106"/>
    </source>
</evidence>
<keyword evidence="5" id="KW-1185">Reference proteome</keyword>
<reference evidence="4" key="2">
    <citation type="submission" date="2019-04" db="EMBL/GenBank/DDBJ databases">
        <authorList>
            <person name="Kadobianskyi M."/>
            <person name="Schulze L."/>
            <person name="Schuelke M."/>
            <person name="Judkewitz B."/>
        </authorList>
    </citation>
    <scope>NUCLEOTIDE SEQUENCE</scope>
    <source>
        <strain evidence="4">Bolton</strain>
        <tissue evidence="4">Whole-body</tissue>
    </source>
</reference>
<feature type="compositionally biased region" description="Polar residues" evidence="1">
    <location>
        <begin position="816"/>
        <end position="828"/>
    </location>
</feature>
<dbReference type="OrthoDB" id="5859304at2759"/>
<dbReference type="Gene3D" id="2.30.42.10">
    <property type="match status" value="1"/>
</dbReference>
<dbReference type="Gene3D" id="1.20.80.10">
    <property type="match status" value="2"/>
</dbReference>
<dbReference type="SMART" id="SM00295">
    <property type="entry name" value="B41"/>
    <property type="match status" value="1"/>
</dbReference>
<evidence type="ECO:0000259" key="2">
    <source>
        <dbReference type="PROSITE" id="PS50057"/>
    </source>
</evidence>
<dbReference type="SMART" id="SM00228">
    <property type="entry name" value="PDZ"/>
    <property type="match status" value="1"/>
</dbReference>
<dbReference type="InterPro" id="IPR019749">
    <property type="entry name" value="Band_41_domain"/>
</dbReference>
<proteinExistence type="predicted"/>
<dbReference type="CDD" id="cd14473">
    <property type="entry name" value="FERM_B-lobe"/>
    <property type="match status" value="2"/>
</dbReference>
<dbReference type="SUPFAM" id="SSF50729">
    <property type="entry name" value="PH domain-like"/>
    <property type="match status" value="1"/>
</dbReference>
<dbReference type="Pfam" id="PF00373">
    <property type="entry name" value="FERM_M"/>
    <property type="match status" value="2"/>
</dbReference>
<sequence>MEERDRSRSPSRRTSRVEQVVGRWLRRSRESTSSITRERVLDNAQGSENGTTGQRSCAIRVTLKIPLDLSLKSHGFTISSDTPPQVQEVTDGGPADGKLVSGDQLFKINNVAVDDLSSEQAADIIRYAVFEETGPKSSFITPEKRAKLKSNPFKVRFAEEVVVNGHSQGNSLLFLPNVLKVYLENGQTKAFKFESKTTVKVVAKKETHDYRCLFRVCFLPRDLKSMLYEDPVALEYLYLQSVSDVLQERFAVEMKCNAALRLAALHVQEKLASSGQSLKTPLKAVMKEWGIESFVSHTLLRNMREKDLKKAISYHLKKLLSLEPKQKVISVDQARLNYLNEMSDLKSFGGKAFSATMMVVAKKETHDYRCLFRVCFLPRDLKSMLYEDPVALEYLYLQSVSDVLQERFAVEMKCNAALRLAALHVQEKLASSGQSLKTPLKAVMKEWGIESFVSHTLLRNMREKDLKKAISYHLKKLLSLEPKQKLQDRESVVSLLVGAQYGVSQVINHKLSIMTTLTEFSCITRVELLPESDRVSLVKIYLQDVKPITLLMESVAAKDLLCLIAGYCKLLVDPQICVFPWTPYLKSHRISAEEDTDVDALLAHVASVKNKTPDDKLTDEPTKAENYQDKNEEVVKEEGKDGEMVEKKEILDNKENFEQFKHVEGEVLVEVDHETFAQNGNEEEAQEKPPKQCFIIVDDPSSEASDSYQTEPHVMNSMSSDSIDALEEDDLTTYFSTRHPWHLSVKDCVACQSPSPEHMHCQSDLCSADSHCGSDIDKLFCFAALSNIAECLPSPPAASEEEDYEESGVESKIRNKGSSVTDPRSTLSPPGDYVFTFEPGDTRHYYNICSNVTPDSAHCLPKHPIETLQDQEETVRNENILQPPPGFGDSSSDEEFFDAQERFTSPEEPSSSDITRENSAHPSTILNTLSPGEFDVCASKQVATDSSNKQRDEEKIVKPDGFVNFDKSLKKRRSFMETSYTSLVSFPEQNQLGNRLEDSLQRQATPSSKYGESRKVCFDGDCTDQVPCLTVSYLTDSGGEPAQLEYKPITMSKINGSVPNDNTGLQVGLYSTKAYQCKQQRVEMEPDSMEFKSVTELMSTMSPSIVALRSRIDLHDKGFFSNTENEEEGAVGGLLERVLGSQMFLDMSRGISDSSISLGQSDDKVTGHLEDLFPSRCVSQKSSSLPRLRQIPPSCLPQIQVPNIPCTTCEDDNNIHRKLVKEKLPREPTERTRSQSVSVPFGFGTPLCPSRDIFSNQVGKPDDQLSDPSSFEPAQNFLLPPGILGRLSTSTLRGKIQNLPLYLSRSQELLNSSSYCSDHVLPLRRYSETQLPKPEVELGKEIRDPSMNKGSPEVTELKVLTIVSEEVTEVIEEVREVAHTNQQESFLKKPQTKPKLCQKSTPFSYSSANNSLQISPSSVVVTTQNINGPWGVVMSSGFHEYSHSPSSTKPQNFTSNCGVFTNCLSKPTIAQPQTLSNPTQQEKPDFNCSSVLSMGCDTIMEGAQTPLEVCQSVYTNCFSGVLDSNNFDDEITVYEFSRKMSQGETEDTLERYFPPSSLSASPVTFSPSSPMHSFLHPVVLASSSAELSPLLYPLDATACFLSDSQEDVISSLLTRRYPLPPTGFLSMQMDVNTLLSVLAGAAKNQDGIQEHSRDSCVAHFSENKRRLHGEARGFLAGCQCVVRVGQTPEEMLRALSESFRSLVQLTSVCLCFSSCQRCRERHIQALAGLTNVAKTYQDFARAAELVGSDSDRMTRHNLSIKLLARQCTALTTSVFCLTQLFRTLTAL</sequence>
<organism evidence="4 5">
    <name type="scientific">Danionella cerebrum</name>
    <dbReference type="NCBI Taxonomy" id="2873325"/>
    <lineage>
        <taxon>Eukaryota</taxon>
        <taxon>Metazoa</taxon>
        <taxon>Chordata</taxon>
        <taxon>Craniata</taxon>
        <taxon>Vertebrata</taxon>
        <taxon>Euteleostomi</taxon>
        <taxon>Actinopterygii</taxon>
        <taxon>Neopterygii</taxon>
        <taxon>Teleostei</taxon>
        <taxon>Ostariophysi</taxon>
        <taxon>Cypriniformes</taxon>
        <taxon>Danionidae</taxon>
        <taxon>Danioninae</taxon>
        <taxon>Danionella</taxon>
    </lineage>
</organism>
<evidence type="ECO:0008006" key="6">
    <source>
        <dbReference type="Google" id="ProtNLM"/>
    </source>
</evidence>
<dbReference type="Proteomes" id="UP000316079">
    <property type="component" value="Unassembled WGS sequence"/>
</dbReference>
<dbReference type="FunFam" id="2.30.29.30:FF:000066">
    <property type="entry name" value="FERM and PDZ domain-containing protein 4"/>
    <property type="match status" value="1"/>
</dbReference>
<dbReference type="EMBL" id="SRMA01026928">
    <property type="protein sequence ID" value="TRY65346.1"/>
    <property type="molecule type" value="Genomic_DNA"/>
</dbReference>
<dbReference type="PROSITE" id="PS50057">
    <property type="entry name" value="FERM_3"/>
    <property type="match status" value="1"/>
</dbReference>
<dbReference type="SUPFAM" id="SSF50156">
    <property type="entry name" value="PDZ domain-like"/>
    <property type="match status" value="1"/>
</dbReference>
<dbReference type="InterPro" id="IPR001478">
    <property type="entry name" value="PDZ"/>
</dbReference>
<dbReference type="InterPro" id="IPR019748">
    <property type="entry name" value="FERM_central"/>
</dbReference>
<gene>
    <name evidence="4" type="ORF">DNTS_005924</name>
</gene>
<protein>
    <recommendedName>
        <fullName evidence="6">FERM and PDZ domain-containing protein 1</fullName>
    </recommendedName>
</protein>
<feature type="region of interest" description="Disordered" evidence="1">
    <location>
        <begin position="795"/>
        <end position="831"/>
    </location>
</feature>
<dbReference type="SUPFAM" id="SSF47031">
    <property type="entry name" value="Second domain of FERM"/>
    <property type="match status" value="2"/>
</dbReference>
<feature type="region of interest" description="Disordered" evidence="1">
    <location>
        <begin position="900"/>
        <end position="924"/>
    </location>
</feature>
<dbReference type="InterPro" id="IPR036034">
    <property type="entry name" value="PDZ_sf"/>
</dbReference>
<feature type="compositionally biased region" description="Acidic residues" evidence="1">
    <location>
        <begin position="799"/>
        <end position="808"/>
    </location>
</feature>
<dbReference type="PROSITE" id="PS50106">
    <property type="entry name" value="PDZ"/>
    <property type="match status" value="1"/>
</dbReference>